<gene>
    <name evidence="2" type="ORF">STSU_001025</name>
</gene>
<accession>A0A7G3U6E5</accession>
<feature type="region of interest" description="Disordered" evidence="1">
    <location>
        <begin position="57"/>
        <end position="118"/>
    </location>
</feature>
<evidence type="ECO:0000313" key="2">
    <source>
        <dbReference type="EMBL" id="QKM65947.1"/>
    </source>
</evidence>
<sequence>MRAPGGGPAGRWCLGATARPGHRGGSGRCRHGHPGGAAVRPCRRKVPLWGDERRNCTASSGWIQGPLGGGPVENAGEGRTQGLNPGHDPDKRRARNPGLRVPVGTRTSFGRATRVPHG</sequence>
<feature type="region of interest" description="Disordered" evidence="1">
    <location>
        <begin position="1"/>
        <end position="39"/>
    </location>
</feature>
<reference evidence="2 3" key="1">
    <citation type="journal article" date="2012" name="J. Bacteriol.">
        <title>Draft genome of Streptomyces tsukubaensis NRRL 18488, the producer of the clinically important immunosuppressant tacrolimus (FK506).</title>
        <authorList>
            <person name="Barreiro C."/>
            <person name="Prieto C."/>
            <person name="Sola-Landa A."/>
            <person name="Solera E."/>
            <person name="Martinez-Castro M."/>
            <person name="Perez-Redondo R."/>
            <person name="Garcia-Estrada C."/>
            <person name="Aparicio J.F."/>
            <person name="Fernandez-Martinez L.T."/>
            <person name="Santos-Aberturas J."/>
            <person name="Salehi-Najafabadi Z."/>
            <person name="Rodriguez-Garcia A."/>
            <person name="Tauch A."/>
            <person name="Martin J.F."/>
        </authorList>
    </citation>
    <scope>NUCLEOTIDE SEQUENCE [LARGE SCALE GENOMIC DNA]</scope>
    <source>
        <strain evidence="3">DSM 42081 / NBRC 108919 / NRRL 18488 / 9993</strain>
    </source>
</reference>
<dbReference type="AlphaFoldDB" id="A0A7G3U6E5"/>
<proteinExistence type="predicted"/>
<protein>
    <submittedName>
        <fullName evidence="2">Uncharacterized protein</fullName>
    </submittedName>
</protein>
<dbReference type="Proteomes" id="UP000005940">
    <property type="component" value="Chromosome"/>
</dbReference>
<organism evidence="2 3">
    <name type="scientific">Streptomyces tsukubensis (strain DSM 42081 / NBRC 108919 / NRRL 18488 / 9993)</name>
    <dbReference type="NCBI Taxonomy" id="1114943"/>
    <lineage>
        <taxon>Bacteria</taxon>
        <taxon>Bacillati</taxon>
        <taxon>Actinomycetota</taxon>
        <taxon>Actinomycetes</taxon>
        <taxon>Kitasatosporales</taxon>
        <taxon>Streptomycetaceae</taxon>
        <taxon>Streptomyces</taxon>
    </lineage>
</organism>
<name>A0A7G3U6E5_STRT9</name>
<keyword evidence="3" id="KW-1185">Reference proteome</keyword>
<evidence type="ECO:0000313" key="3">
    <source>
        <dbReference type="Proteomes" id="UP000005940"/>
    </source>
</evidence>
<dbReference type="EMBL" id="CP029159">
    <property type="protein sequence ID" value="QKM65947.1"/>
    <property type="molecule type" value="Genomic_DNA"/>
</dbReference>
<evidence type="ECO:0000256" key="1">
    <source>
        <dbReference type="SAM" id="MobiDB-lite"/>
    </source>
</evidence>